<evidence type="ECO:0000313" key="3">
    <source>
        <dbReference type="Proteomes" id="UP001596407"/>
    </source>
</evidence>
<feature type="transmembrane region" description="Helical" evidence="1">
    <location>
        <begin position="20"/>
        <end position="43"/>
    </location>
</feature>
<keyword evidence="1" id="KW-0472">Membrane</keyword>
<comment type="caution">
    <text evidence="2">The sequence shown here is derived from an EMBL/GenBank/DDBJ whole genome shotgun (WGS) entry which is preliminary data.</text>
</comment>
<gene>
    <name evidence="2" type="ORF">ACFQJ6_06455</name>
</gene>
<proteinExistence type="predicted"/>
<name>A0ABD5WH87_9EURY</name>
<dbReference type="GeneID" id="79303630"/>
<keyword evidence="1" id="KW-0812">Transmembrane</keyword>
<dbReference type="Proteomes" id="UP001596407">
    <property type="component" value="Unassembled WGS sequence"/>
</dbReference>
<dbReference type="AlphaFoldDB" id="A0ABD5WH87"/>
<evidence type="ECO:0000313" key="2">
    <source>
        <dbReference type="EMBL" id="MFC7079831.1"/>
    </source>
</evidence>
<keyword evidence="3" id="KW-1185">Reference proteome</keyword>
<sequence length="123" mass="13266">MKVETQTAERDSPTDSGFPWHYLVYAGPANLVLSLLTAVAIGVYMTTDIRAIGTVAGLGFLVLALGGFLTVILVEVGLFFDIASVQDADVQWSPSRLLYMLGALPFAPLVGTVYVVQRRQYLG</sequence>
<evidence type="ECO:0000256" key="1">
    <source>
        <dbReference type="SAM" id="Phobius"/>
    </source>
</evidence>
<organism evidence="2 3">
    <name type="scientific">Halorussus caseinilyticus</name>
    <dbReference type="NCBI Taxonomy" id="3034025"/>
    <lineage>
        <taxon>Archaea</taxon>
        <taxon>Methanobacteriati</taxon>
        <taxon>Methanobacteriota</taxon>
        <taxon>Stenosarchaea group</taxon>
        <taxon>Halobacteria</taxon>
        <taxon>Halobacteriales</taxon>
        <taxon>Haladaptataceae</taxon>
        <taxon>Halorussus</taxon>
    </lineage>
</organism>
<evidence type="ECO:0008006" key="4">
    <source>
        <dbReference type="Google" id="ProtNLM"/>
    </source>
</evidence>
<dbReference type="EMBL" id="JBHSZH010000005">
    <property type="protein sequence ID" value="MFC7079831.1"/>
    <property type="molecule type" value="Genomic_DNA"/>
</dbReference>
<keyword evidence="1" id="KW-1133">Transmembrane helix</keyword>
<feature type="transmembrane region" description="Helical" evidence="1">
    <location>
        <begin position="55"/>
        <end position="77"/>
    </location>
</feature>
<protein>
    <recommendedName>
        <fullName evidence="4">Cox cluster protein</fullName>
    </recommendedName>
</protein>
<dbReference type="RefSeq" id="WP_276279073.1">
    <property type="nucleotide sequence ID" value="NZ_CP119809.1"/>
</dbReference>
<reference evidence="2 3" key="1">
    <citation type="journal article" date="2019" name="Int. J. Syst. Evol. Microbiol.">
        <title>The Global Catalogue of Microorganisms (GCM) 10K type strain sequencing project: providing services to taxonomists for standard genome sequencing and annotation.</title>
        <authorList>
            <consortium name="The Broad Institute Genomics Platform"/>
            <consortium name="The Broad Institute Genome Sequencing Center for Infectious Disease"/>
            <person name="Wu L."/>
            <person name="Ma J."/>
        </authorList>
    </citation>
    <scope>NUCLEOTIDE SEQUENCE [LARGE SCALE GENOMIC DNA]</scope>
    <source>
        <strain evidence="2 3">DT72</strain>
    </source>
</reference>
<accession>A0ABD5WH87</accession>
<feature type="transmembrane region" description="Helical" evidence="1">
    <location>
        <begin position="97"/>
        <end position="116"/>
    </location>
</feature>